<feature type="signal peptide" evidence="1">
    <location>
        <begin position="1"/>
        <end position="20"/>
    </location>
</feature>
<keyword evidence="4" id="KW-1185">Reference proteome</keyword>
<feature type="chain" id="PRO_5030025460" evidence="1">
    <location>
        <begin position="21"/>
        <end position="150"/>
    </location>
</feature>
<dbReference type="SUPFAM" id="SSF54427">
    <property type="entry name" value="NTF2-like"/>
    <property type="match status" value="1"/>
</dbReference>
<accession>A0A1A7R0C4</accession>
<proteinExistence type="predicted"/>
<name>A0A1A7R0C4_9FLAO</name>
<dbReference type="EMBL" id="QLLQ01000018">
    <property type="protein sequence ID" value="RAJ19828.1"/>
    <property type="molecule type" value="Genomic_DNA"/>
</dbReference>
<dbReference type="InterPro" id="IPR032710">
    <property type="entry name" value="NTF2-like_dom_sf"/>
</dbReference>
<evidence type="ECO:0000259" key="2">
    <source>
        <dbReference type="Pfam" id="PF14534"/>
    </source>
</evidence>
<comment type="caution">
    <text evidence="3">The sequence shown here is derived from an EMBL/GenBank/DDBJ whole genome shotgun (WGS) entry which is preliminary data.</text>
</comment>
<dbReference type="Gene3D" id="3.10.450.50">
    <property type="match status" value="1"/>
</dbReference>
<evidence type="ECO:0000313" key="4">
    <source>
        <dbReference type="Proteomes" id="UP000248987"/>
    </source>
</evidence>
<evidence type="ECO:0000256" key="1">
    <source>
        <dbReference type="SAM" id="SignalP"/>
    </source>
</evidence>
<dbReference type="OrthoDB" id="120856at2"/>
<dbReference type="AlphaFoldDB" id="A0A1A7R0C4"/>
<dbReference type="InterPro" id="IPR027843">
    <property type="entry name" value="DUF4440"/>
</dbReference>
<keyword evidence="1" id="KW-0732">Signal</keyword>
<dbReference type="Proteomes" id="UP000248987">
    <property type="component" value="Unassembled WGS sequence"/>
</dbReference>
<dbReference type="STRING" id="49280.A9996_12325"/>
<gene>
    <name evidence="3" type="ORF">LX77_03349</name>
</gene>
<reference evidence="3 4" key="1">
    <citation type="submission" date="2018-06" db="EMBL/GenBank/DDBJ databases">
        <title>Genomic Encyclopedia of Archaeal and Bacterial Type Strains, Phase II (KMG-II): from individual species to whole genera.</title>
        <authorList>
            <person name="Goeker M."/>
        </authorList>
    </citation>
    <scope>NUCLEOTIDE SEQUENCE [LARGE SCALE GENOMIC DNA]</scope>
    <source>
        <strain evidence="3 4">DSM 12408</strain>
    </source>
</reference>
<organism evidence="3 4">
    <name type="scientific">Gelidibacter algens</name>
    <dbReference type="NCBI Taxonomy" id="49280"/>
    <lineage>
        <taxon>Bacteria</taxon>
        <taxon>Pseudomonadati</taxon>
        <taxon>Bacteroidota</taxon>
        <taxon>Flavobacteriia</taxon>
        <taxon>Flavobacteriales</taxon>
        <taxon>Flavobacteriaceae</taxon>
        <taxon>Gelidibacter</taxon>
    </lineage>
</organism>
<dbReference type="PROSITE" id="PS51257">
    <property type="entry name" value="PROKAR_LIPOPROTEIN"/>
    <property type="match status" value="1"/>
</dbReference>
<protein>
    <submittedName>
        <fullName evidence="3">Uncharacterized protein DUF4440</fullName>
    </submittedName>
</protein>
<dbReference type="RefSeq" id="WP_066435337.1">
    <property type="nucleotide sequence ID" value="NZ_LZRN01000026.1"/>
</dbReference>
<feature type="domain" description="DUF4440" evidence="2">
    <location>
        <begin position="37"/>
        <end position="144"/>
    </location>
</feature>
<dbReference type="Pfam" id="PF14534">
    <property type="entry name" value="DUF4440"/>
    <property type="match status" value="1"/>
</dbReference>
<sequence>MRLIFLFVALALLSCNSNSSKEIDHTFSESDVKSAIKNVMADQETAWNHQNLEGYMDGYWKNDSLKFYSSKGLTYGWDKTLSNYKKAYPTKADSGTLKFVIHDISKIENSAYMVFGEYYLERNAGNTNGIFTLIFKYRDGQWKIIADMSC</sequence>
<evidence type="ECO:0000313" key="3">
    <source>
        <dbReference type="EMBL" id="RAJ19828.1"/>
    </source>
</evidence>